<dbReference type="SUPFAM" id="SSF53474">
    <property type="entry name" value="alpha/beta-Hydrolases"/>
    <property type="match status" value="1"/>
</dbReference>
<feature type="region of interest" description="Disordered" evidence="1">
    <location>
        <begin position="261"/>
        <end position="293"/>
    </location>
</feature>
<protein>
    <recommendedName>
        <fullName evidence="2">AB hydrolase-1 domain-containing protein</fullName>
    </recommendedName>
</protein>
<dbReference type="Gene3D" id="3.40.50.1820">
    <property type="entry name" value="alpha/beta hydrolase"/>
    <property type="match status" value="1"/>
</dbReference>
<dbReference type="InterPro" id="IPR029058">
    <property type="entry name" value="AB_hydrolase_fold"/>
</dbReference>
<dbReference type="PRINTS" id="PR00111">
    <property type="entry name" value="ABHYDROLASE"/>
</dbReference>
<dbReference type="PANTHER" id="PTHR43194:SF2">
    <property type="entry name" value="PEROXISOMAL MEMBRANE PROTEIN LPX1"/>
    <property type="match status" value="1"/>
</dbReference>
<evidence type="ECO:0000313" key="4">
    <source>
        <dbReference type="Proteomes" id="UP000247498"/>
    </source>
</evidence>
<dbReference type="PANTHER" id="PTHR43194">
    <property type="entry name" value="HYDROLASE ALPHA/BETA FOLD FAMILY"/>
    <property type="match status" value="1"/>
</dbReference>
<comment type="caution">
    <text evidence="3">The sequence shown here is derived from an EMBL/GenBank/DDBJ whole genome shotgun (WGS) entry which is preliminary data.</text>
</comment>
<feature type="domain" description="AB hydrolase-1" evidence="2">
    <location>
        <begin position="26"/>
        <end position="126"/>
    </location>
</feature>
<dbReference type="EMBL" id="BDRX01000081">
    <property type="protein sequence ID" value="GBF96500.1"/>
    <property type="molecule type" value="Genomic_DNA"/>
</dbReference>
<feature type="region of interest" description="Disordered" evidence="1">
    <location>
        <begin position="196"/>
        <end position="225"/>
    </location>
</feature>
<reference evidence="3 4" key="1">
    <citation type="journal article" date="2018" name="Sci. Rep.">
        <title>Raphidocelis subcapitata (=Pseudokirchneriella subcapitata) provides an insight into genome evolution and environmental adaptations in the Sphaeropleales.</title>
        <authorList>
            <person name="Suzuki S."/>
            <person name="Yamaguchi H."/>
            <person name="Nakajima N."/>
            <person name="Kawachi M."/>
        </authorList>
    </citation>
    <scope>NUCLEOTIDE SEQUENCE [LARGE SCALE GENOMIC DNA]</scope>
    <source>
        <strain evidence="3 4">NIES-35</strain>
    </source>
</reference>
<name>A0A2V0PF43_9CHLO</name>
<accession>A0A2V0PF43</accession>
<dbReference type="AlphaFoldDB" id="A0A2V0PF43"/>
<gene>
    <name evidence="3" type="ORF">Rsub_09842</name>
</gene>
<dbReference type="STRING" id="307507.A0A2V0PF43"/>
<evidence type="ECO:0000256" key="1">
    <source>
        <dbReference type="SAM" id="MobiDB-lite"/>
    </source>
</evidence>
<evidence type="ECO:0000259" key="2">
    <source>
        <dbReference type="Pfam" id="PF00561"/>
    </source>
</evidence>
<dbReference type="Proteomes" id="UP000247498">
    <property type="component" value="Unassembled WGS sequence"/>
</dbReference>
<evidence type="ECO:0000313" key="3">
    <source>
        <dbReference type="EMBL" id="GBF96500.1"/>
    </source>
</evidence>
<proteinExistence type="predicted"/>
<dbReference type="OrthoDB" id="550291at2759"/>
<keyword evidence="4" id="KW-1185">Reference proteome</keyword>
<dbReference type="InterPro" id="IPR050228">
    <property type="entry name" value="Carboxylesterase_BioH"/>
</dbReference>
<dbReference type="Pfam" id="PF00561">
    <property type="entry name" value="Abhydrolase_1"/>
    <property type="match status" value="1"/>
</dbReference>
<dbReference type="InParanoid" id="A0A2V0PF43"/>
<organism evidence="3 4">
    <name type="scientific">Raphidocelis subcapitata</name>
    <dbReference type="NCBI Taxonomy" id="307507"/>
    <lineage>
        <taxon>Eukaryota</taxon>
        <taxon>Viridiplantae</taxon>
        <taxon>Chlorophyta</taxon>
        <taxon>core chlorophytes</taxon>
        <taxon>Chlorophyceae</taxon>
        <taxon>CS clade</taxon>
        <taxon>Sphaeropleales</taxon>
        <taxon>Selenastraceae</taxon>
        <taxon>Raphidocelis</taxon>
    </lineage>
</organism>
<feature type="compositionally biased region" description="Gly residues" evidence="1">
    <location>
        <begin position="196"/>
        <end position="221"/>
    </location>
</feature>
<dbReference type="InterPro" id="IPR000073">
    <property type="entry name" value="AB_hydrolase_1"/>
</dbReference>
<sequence length="363" mass="35416">MPPDQPQPNQQLQPPMKLLELGGSGPPVLLLHANGFHHAVFAPLAASSLAGFRVLAVDLPGCGDAPQTGPAAAAVAPTVELLTACLDAAGLRGRCLCLGHSLGGALALAAEGASPGLFAAVYAYEPVAAPADEATGSAARAAVTRALAAMARRRRAEFASREEAAARLGGKPPFCEFHPGALRAYLQHGLARRGGGGACSEAGGGRGGSGGGGEGDGGEGGPWVLKCPPETEAAWYFAVGEAVPVATERVRCPVVIAVGGSGGNGGGSDGGSGGGGGGGEGPPGSGSKGSGGGIHGQLPLLGVRLAARLPRGVLRTFERLGHFGPLTAPEEVGADARAFLLRTLAGGGAPGGGGATGPSRSRL</sequence>